<dbReference type="EMBL" id="CM035428">
    <property type="protein sequence ID" value="KAH7300985.1"/>
    <property type="molecule type" value="Genomic_DNA"/>
</dbReference>
<proteinExistence type="inferred from homology"/>
<gene>
    <name evidence="3" type="ORF">KP509_23G006800</name>
</gene>
<dbReference type="InterPro" id="IPR036380">
    <property type="entry name" value="Isochorismatase-like_sf"/>
</dbReference>
<comment type="similarity">
    <text evidence="1">Belongs to the isochorismatase family.</text>
</comment>
<dbReference type="PANTHER" id="PTHR47044">
    <property type="entry name" value="OS02G0276400 PROTEIN"/>
    <property type="match status" value="1"/>
</dbReference>
<dbReference type="AlphaFoldDB" id="A0A8T2RWX4"/>
<keyword evidence="4" id="KW-1185">Reference proteome</keyword>
<reference evidence="3 4" key="1">
    <citation type="submission" date="2021-08" db="EMBL/GenBank/DDBJ databases">
        <title>WGS assembly of Ceratopteris richardii.</title>
        <authorList>
            <person name="Marchant D.B."/>
            <person name="Chen G."/>
            <person name="Jenkins J."/>
            <person name="Shu S."/>
            <person name="Leebens-Mack J."/>
            <person name="Grimwood J."/>
            <person name="Schmutz J."/>
            <person name="Soltis P."/>
            <person name="Soltis D."/>
            <person name="Chen Z.-H."/>
        </authorList>
    </citation>
    <scope>NUCLEOTIDE SEQUENCE [LARGE SCALE GENOMIC DNA]</scope>
    <source>
        <strain evidence="3">Whitten #5841</strain>
        <tissue evidence="3">Leaf</tissue>
    </source>
</reference>
<dbReference type="SUPFAM" id="SSF52499">
    <property type="entry name" value="Isochorismatase-like hydrolases"/>
    <property type="match status" value="1"/>
</dbReference>
<dbReference type="EMBL" id="CM035428">
    <property type="protein sequence ID" value="KAH7300986.1"/>
    <property type="molecule type" value="Genomic_DNA"/>
</dbReference>
<evidence type="ECO:0000313" key="4">
    <source>
        <dbReference type="Proteomes" id="UP000825935"/>
    </source>
</evidence>
<evidence type="ECO:0000259" key="2">
    <source>
        <dbReference type="Pfam" id="PF00857"/>
    </source>
</evidence>
<organism evidence="3 4">
    <name type="scientific">Ceratopteris richardii</name>
    <name type="common">Triangle waterfern</name>
    <dbReference type="NCBI Taxonomy" id="49495"/>
    <lineage>
        <taxon>Eukaryota</taxon>
        <taxon>Viridiplantae</taxon>
        <taxon>Streptophyta</taxon>
        <taxon>Embryophyta</taxon>
        <taxon>Tracheophyta</taxon>
        <taxon>Polypodiopsida</taxon>
        <taxon>Polypodiidae</taxon>
        <taxon>Polypodiales</taxon>
        <taxon>Pteridineae</taxon>
        <taxon>Pteridaceae</taxon>
        <taxon>Parkerioideae</taxon>
        <taxon>Ceratopteris</taxon>
    </lineage>
</organism>
<accession>A0A8T2RWX4</accession>
<dbReference type="Proteomes" id="UP000825935">
    <property type="component" value="Chromosome 23"/>
</dbReference>
<dbReference type="Gene3D" id="3.40.50.850">
    <property type="entry name" value="Isochorismatase-like"/>
    <property type="match status" value="1"/>
</dbReference>
<comment type="caution">
    <text evidence="3">The sequence shown here is derived from an EMBL/GenBank/DDBJ whole genome shotgun (WGS) entry which is preliminary data.</text>
</comment>
<feature type="domain" description="Isochorismatase-like" evidence="2">
    <location>
        <begin position="19"/>
        <end position="190"/>
    </location>
</feature>
<dbReference type="OrthoDB" id="167809at2759"/>
<dbReference type="CDD" id="cd00431">
    <property type="entry name" value="cysteine_hydrolases"/>
    <property type="match status" value="1"/>
</dbReference>
<dbReference type="Pfam" id="PF00857">
    <property type="entry name" value="Isochorismatase"/>
    <property type="match status" value="1"/>
</dbReference>
<evidence type="ECO:0000256" key="1">
    <source>
        <dbReference type="ARBA" id="ARBA00006336"/>
    </source>
</evidence>
<name>A0A8T2RWX4_CERRI</name>
<evidence type="ECO:0000313" key="3">
    <source>
        <dbReference type="EMBL" id="KAH7300986.1"/>
    </source>
</evidence>
<dbReference type="InterPro" id="IPR000868">
    <property type="entry name" value="Isochorismatase-like_dom"/>
</dbReference>
<dbReference type="OMA" id="WHKSNAL"/>
<sequence length="204" mass="22214">MSAEAAESGRDEASKWKRTALLVIDMQNDFILPGSLMHVKGGAAIVPAVQRAVSFAREKGALIVWVIREHHISGRDVERFRRHHYATSKVGPTVKGTKGAALVDGLRIEPEDQVVVKYRFSAFFGTNLHSVLHNAGIETIVVTGVQTPNCIRQTVFDAVAHDYPSVILLSDATGAASPEIHEANLSDMRNVSVSTPTLAEWMGF</sequence>
<protein>
    <recommendedName>
        <fullName evidence="2">Isochorismatase-like domain-containing protein</fullName>
    </recommendedName>
</protein>
<dbReference type="EMBL" id="CM035428">
    <property type="protein sequence ID" value="KAH7300987.1"/>
    <property type="molecule type" value="Genomic_DNA"/>
</dbReference>